<feature type="non-terminal residue" evidence="1">
    <location>
        <position position="43"/>
    </location>
</feature>
<organism evidence="1">
    <name type="scientific">marine sediment metagenome</name>
    <dbReference type="NCBI Taxonomy" id="412755"/>
    <lineage>
        <taxon>unclassified sequences</taxon>
        <taxon>metagenomes</taxon>
        <taxon>ecological metagenomes</taxon>
    </lineage>
</organism>
<name>X0RQU4_9ZZZZ</name>
<dbReference type="EMBL" id="BARS01003980">
    <property type="protein sequence ID" value="GAF71148.1"/>
    <property type="molecule type" value="Genomic_DNA"/>
</dbReference>
<gene>
    <name evidence="1" type="ORF">S01H1_07750</name>
</gene>
<sequence length="43" mass="4853">MAKAREAYSTRERADLLLLNLAKLRSEVSAIEAHYGILKADYT</sequence>
<comment type="caution">
    <text evidence="1">The sequence shown here is derived from an EMBL/GenBank/DDBJ whole genome shotgun (WGS) entry which is preliminary data.</text>
</comment>
<dbReference type="AlphaFoldDB" id="X0RQU4"/>
<reference evidence="1" key="1">
    <citation type="journal article" date="2014" name="Front. Microbiol.">
        <title>High frequency of phylogenetically diverse reductive dehalogenase-homologous genes in deep subseafloor sedimentary metagenomes.</title>
        <authorList>
            <person name="Kawai M."/>
            <person name="Futagami T."/>
            <person name="Toyoda A."/>
            <person name="Takaki Y."/>
            <person name="Nishi S."/>
            <person name="Hori S."/>
            <person name="Arai W."/>
            <person name="Tsubouchi T."/>
            <person name="Morono Y."/>
            <person name="Uchiyama I."/>
            <person name="Ito T."/>
            <person name="Fujiyama A."/>
            <person name="Inagaki F."/>
            <person name="Takami H."/>
        </authorList>
    </citation>
    <scope>NUCLEOTIDE SEQUENCE</scope>
    <source>
        <strain evidence="1">Expedition CK06-06</strain>
    </source>
</reference>
<proteinExistence type="predicted"/>
<accession>X0RQU4</accession>
<protein>
    <submittedName>
        <fullName evidence="1">Uncharacterized protein</fullName>
    </submittedName>
</protein>
<evidence type="ECO:0000313" key="1">
    <source>
        <dbReference type="EMBL" id="GAF71148.1"/>
    </source>
</evidence>